<reference evidence="2 3" key="1">
    <citation type="submission" date="2023-03" db="EMBL/GenBank/DDBJ databases">
        <title>High recombination rates correlate with genetic variation in Cardiocondyla obscurior ants.</title>
        <authorList>
            <person name="Errbii M."/>
        </authorList>
    </citation>
    <scope>NUCLEOTIDE SEQUENCE [LARGE SCALE GENOMIC DNA]</scope>
    <source>
        <strain evidence="2">Alpha-2009</strain>
        <tissue evidence="2">Whole body</tissue>
    </source>
</reference>
<protein>
    <submittedName>
        <fullName evidence="2">Uncharacterized protein</fullName>
    </submittedName>
</protein>
<evidence type="ECO:0000313" key="2">
    <source>
        <dbReference type="EMBL" id="KAL0116813.1"/>
    </source>
</evidence>
<feature type="region of interest" description="Disordered" evidence="1">
    <location>
        <begin position="162"/>
        <end position="199"/>
    </location>
</feature>
<gene>
    <name evidence="2" type="ORF">PUN28_010024</name>
</gene>
<accession>A0AAW2FNI3</accession>
<name>A0AAW2FNI3_9HYME</name>
<proteinExistence type="predicted"/>
<dbReference type="AlphaFoldDB" id="A0AAW2FNI3"/>
<evidence type="ECO:0000313" key="3">
    <source>
        <dbReference type="Proteomes" id="UP001430953"/>
    </source>
</evidence>
<feature type="compositionally biased region" description="Basic and acidic residues" evidence="1">
    <location>
        <begin position="176"/>
        <end position="190"/>
    </location>
</feature>
<organism evidence="2 3">
    <name type="scientific">Cardiocondyla obscurior</name>
    <dbReference type="NCBI Taxonomy" id="286306"/>
    <lineage>
        <taxon>Eukaryota</taxon>
        <taxon>Metazoa</taxon>
        <taxon>Ecdysozoa</taxon>
        <taxon>Arthropoda</taxon>
        <taxon>Hexapoda</taxon>
        <taxon>Insecta</taxon>
        <taxon>Pterygota</taxon>
        <taxon>Neoptera</taxon>
        <taxon>Endopterygota</taxon>
        <taxon>Hymenoptera</taxon>
        <taxon>Apocrita</taxon>
        <taxon>Aculeata</taxon>
        <taxon>Formicoidea</taxon>
        <taxon>Formicidae</taxon>
        <taxon>Myrmicinae</taxon>
        <taxon>Cardiocondyla</taxon>
    </lineage>
</organism>
<comment type="caution">
    <text evidence="2">The sequence shown here is derived from an EMBL/GenBank/DDBJ whole genome shotgun (WGS) entry which is preliminary data.</text>
</comment>
<keyword evidence="3" id="KW-1185">Reference proteome</keyword>
<sequence>MQPRCKLLPLVNLLHAKSAYDHFSSHQNPVEHMVYSYHRYVTIDQQLMFARRIWYDTRHFKRKKSPAQHLTSPRVEGEKVVYFLNRDTQCRAMLMKCVFNNATSREVGQSSGRARSKYAATRDLYEGEHFWCSSAVTKVSITLHQQRSGGRAVEHAVNTQLPEICTKRVKHPTHPSHPERRSRSRMDIGHRRSNPMISV</sequence>
<dbReference type="EMBL" id="JADYXP020000009">
    <property type="protein sequence ID" value="KAL0116813.1"/>
    <property type="molecule type" value="Genomic_DNA"/>
</dbReference>
<evidence type="ECO:0000256" key="1">
    <source>
        <dbReference type="SAM" id="MobiDB-lite"/>
    </source>
</evidence>
<dbReference type="Proteomes" id="UP001430953">
    <property type="component" value="Unassembled WGS sequence"/>
</dbReference>